<dbReference type="SUPFAM" id="SSF81631">
    <property type="entry name" value="PAP/OAS1 substrate-binding domain"/>
    <property type="match status" value="1"/>
</dbReference>
<evidence type="ECO:0000256" key="1">
    <source>
        <dbReference type="ARBA" id="ARBA00001936"/>
    </source>
</evidence>
<feature type="region of interest" description="Disordered" evidence="10">
    <location>
        <begin position="117"/>
        <end position="165"/>
    </location>
</feature>
<evidence type="ECO:0000313" key="15">
    <source>
        <dbReference type="Proteomes" id="UP000274822"/>
    </source>
</evidence>
<keyword evidence="11" id="KW-0812">Transmembrane</keyword>
<sequence length="1057" mass="116879">MEANTTTISTTTTTTTTQTTTTTITTTNNNVSNLINHTNLINSTNPINFADPANFISSTNPTNTTNTENTTYTTRTTSTTDTPNLPNPPNTNFIRVGFTGSTSTTGPTSPTNLLNITAPLDEPNNLQVNQDLPSNGNDDDLSSGDGDAEESMSQPRELHSMEPLPDFNTLSKGIFELDETVKASEETLARRDATISTIKDVLQSQWSDLELSIELHGSCATGLDIGDASDLDIFVVAPASSTSIVELPFVELRALGEDQIIHYPPVASSVAAGDDEANSKKTNEKDEGEEEAKSDEDSISILSSDSIVPGEEQHQEENYSPNDIHNMKNVAKVLKAAGMAKVVAICTSNVPVCKCFDPITHITCDLTTRGSLGIENTRLIRTYCDLDERVRPFLRAIKLWAKRRHINDYAKERTLSSFMYVLMGLYYLQTREPPVLPNLQIMAQEKAERRTAYFWHSRQRGECDVTFAENVQIVMPAISGKRSRGTNYNGVDGTIIDWECHNTENLGSLVYGFFETFAHKFDWAQCIVSVRTGGVLEKNGSDSWRSPISIQDPFVEWINLARWSPEKQAGWVWAEIARAERMLRSGTRWEVVCKQLEARSELKSKKSNSEKNKRRRIKMKAKRQILNELQAALENGTLIRVERTPSAIVEDSDIITPMGSELQAPNNLDHVMEEIGAHDTVATRKEVVVEYQHLPVDKTEFNLDHVMEEIGAHNTVATPEEVVVEYQHLTVDKTELEKEDLAQVERGHSTISNITTPILASQAPSNLDEVVREANAHNIVAPSEGIVTGDQHSLVNETQLEDEETAETEDSANFKDNGDLERSETALEGQYQKTEVAENLSSEMSEVVLEGQYQDTKSKRKRVAQGNLSAIFASAATAVSNRMILWRKVGQERAHAALPKEETVMPIQSNVAVDALEAETRNSAEDSTTVKKNDKVFAVALKGWRQDEEGKSKKVARGNLKSASAAAAVGNRVISRVAAKIKSARTPEAATTAIEETSRVHKREVAINERKANMQMARMYVCLCALVILMLFLGTWLRVMAMKGCNLGGDVSRAVRE</sequence>
<dbReference type="EC" id="2.7.7.19" evidence="5"/>
<dbReference type="Gene3D" id="3.30.460.10">
    <property type="entry name" value="Beta Polymerase, domain 2"/>
    <property type="match status" value="1"/>
</dbReference>
<dbReference type="Pfam" id="PF03828">
    <property type="entry name" value="PAP_assoc"/>
    <property type="match status" value="1"/>
</dbReference>
<evidence type="ECO:0000256" key="3">
    <source>
        <dbReference type="ARBA" id="ARBA00004496"/>
    </source>
</evidence>
<feature type="domain" description="PAP-associated" evidence="12">
    <location>
        <begin position="505"/>
        <end position="554"/>
    </location>
</feature>
<name>A0A433QBK5_9FUNG</name>
<dbReference type="SUPFAM" id="SSF81301">
    <property type="entry name" value="Nucleotidyltransferase"/>
    <property type="match status" value="1"/>
</dbReference>
<keyword evidence="8" id="KW-0479">Metal-binding</keyword>
<reference evidence="14 15" key="1">
    <citation type="journal article" date="2018" name="New Phytol.">
        <title>Phylogenomics of Endogonaceae and evolution of mycorrhizas within Mucoromycota.</title>
        <authorList>
            <person name="Chang Y."/>
            <person name="Desiro A."/>
            <person name="Na H."/>
            <person name="Sandor L."/>
            <person name="Lipzen A."/>
            <person name="Clum A."/>
            <person name="Barry K."/>
            <person name="Grigoriev I.V."/>
            <person name="Martin F.M."/>
            <person name="Stajich J.E."/>
            <person name="Smith M.E."/>
            <person name="Bonito G."/>
            <person name="Spatafora J.W."/>
        </authorList>
    </citation>
    <scope>NUCLEOTIDE SEQUENCE [LARGE SCALE GENOMIC DNA]</scope>
    <source>
        <strain evidence="14 15">AD002</strain>
    </source>
</reference>
<dbReference type="PANTHER" id="PTHR12271:SF40">
    <property type="entry name" value="POLY(A) RNA POLYMERASE GLD2"/>
    <property type="match status" value="1"/>
</dbReference>
<feature type="region of interest" description="Disordered" evidence="10">
    <location>
        <begin position="798"/>
        <end position="824"/>
    </location>
</feature>
<evidence type="ECO:0000256" key="2">
    <source>
        <dbReference type="ARBA" id="ARBA00001946"/>
    </source>
</evidence>
<dbReference type="InterPro" id="IPR054708">
    <property type="entry name" value="MTPAP-like_central"/>
</dbReference>
<evidence type="ECO:0000256" key="8">
    <source>
        <dbReference type="ARBA" id="ARBA00022723"/>
    </source>
</evidence>
<protein>
    <recommendedName>
        <fullName evidence="5">polynucleotide adenylyltransferase</fullName>
        <ecNumber evidence="5">2.7.7.19</ecNumber>
    </recommendedName>
</protein>
<keyword evidence="6" id="KW-0963">Cytoplasm</keyword>
<keyword evidence="7" id="KW-0808">Transferase</keyword>
<evidence type="ECO:0000259" key="12">
    <source>
        <dbReference type="Pfam" id="PF03828"/>
    </source>
</evidence>
<dbReference type="AlphaFoldDB" id="A0A433QBK5"/>
<dbReference type="Proteomes" id="UP000274822">
    <property type="component" value="Unassembled WGS sequence"/>
</dbReference>
<evidence type="ECO:0000313" key="14">
    <source>
        <dbReference type="EMBL" id="RUS27152.1"/>
    </source>
</evidence>
<dbReference type="InterPro" id="IPR043519">
    <property type="entry name" value="NT_sf"/>
</dbReference>
<dbReference type="GO" id="GO:0005737">
    <property type="term" value="C:cytoplasm"/>
    <property type="evidence" value="ECO:0007669"/>
    <property type="project" value="UniProtKB-SubCell"/>
</dbReference>
<feature type="compositionally biased region" description="Acidic residues" evidence="10">
    <location>
        <begin position="137"/>
        <end position="150"/>
    </location>
</feature>
<feature type="compositionally biased region" description="Acidic residues" evidence="10">
    <location>
        <begin position="286"/>
        <end position="298"/>
    </location>
</feature>
<accession>A0A433QBK5</accession>
<evidence type="ECO:0000256" key="11">
    <source>
        <dbReference type="SAM" id="Phobius"/>
    </source>
</evidence>
<gene>
    <name evidence="14" type="ORF">BC938DRAFT_483650</name>
</gene>
<keyword evidence="15" id="KW-1185">Reference proteome</keyword>
<comment type="caution">
    <text evidence="14">The sequence shown here is derived from an EMBL/GenBank/DDBJ whole genome shotgun (WGS) entry which is preliminary data.</text>
</comment>
<dbReference type="PANTHER" id="PTHR12271">
    <property type="entry name" value="POLY A POLYMERASE CID PAP -RELATED"/>
    <property type="match status" value="1"/>
</dbReference>
<dbReference type="InterPro" id="IPR002058">
    <property type="entry name" value="PAP_assoc"/>
</dbReference>
<evidence type="ECO:0000256" key="7">
    <source>
        <dbReference type="ARBA" id="ARBA00022679"/>
    </source>
</evidence>
<dbReference type="Gene3D" id="1.10.1410.10">
    <property type="match status" value="1"/>
</dbReference>
<evidence type="ECO:0000256" key="6">
    <source>
        <dbReference type="ARBA" id="ARBA00022490"/>
    </source>
</evidence>
<comment type="cofactor">
    <cofactor evidence="1">
        <name>Mn(2+)</name>
        <dbReference type="ChEBI" id="CHEBI:29035"/>
    </cofactor>
</comment>
<feature type="compositionally biased region" description="Low complexity" evidence="10">
    <location>
        <begin position="59"/>
        <end position="84"/>
    </location>
</feature>
<feature type="region of interest" description="Disordered" evidence="10">
    <location>
        <begin position="266"/>
        <end position="300"/>
    </location>
</feature>
<feature type="transmembrane region" description="Helical" evidence="11">
    <location>
        <begin position="1017"/>
        <end position="1037"/>
    </location>
</feature>
<dbReference type="Pfam" id="PF22600">
    <property type="entry name" value="MTPAP-like_central"/>
    <property type="match status" value="1"/>
</dbReference>
<comment type="cofactor">
    <cofactor evidence="2">
        <name>Mg(2+)</name>
        <dbReference type="ChEBI" id="CHEBI:18420"/>
    </cofactor>
</comment>
<proteinExistence type="inferred from homology"/>
<comment type="subcellular location">
    <subcellularLocation>
        <location evidence="3">Cytoplasm</location>
    </subcellularLocation>
</comment>
<keyword evidence="9" id="KW-0460">Magnesium</keyword>
<organism evidence="14 15">
    <name type="scientific">Jimgerdemannia flammicorona</name>
    <dbReference type="NCBI Taxonomy" id="994334"/>
    <lineage>
        <taxon>Eukaryota</taxon>
        <taxon>Fungi</taxon>
        <taxon>Fungi incertae sedis</taxon>
        <taxon>Mucoromycota</taxon>
        <taxon>Mucoromycotina</taxon>
        <taxon>Endogonomycetes</taxon>
        <taxon>Endogonales</taxon>
        <taxon>Endogonaceae</taxon>
        <taxon>Jimgerdemannia</taxon>
    </lineage>
</organism>
<feature type="compositionally biased region" description="Basic and acidic residues" evidence="10">
    <location>
        <begin position="812"/>
        <end position="824"/>
    </location>
</feature>
<dbReference type="EMBL" id="RBNJ01008949">
    <property type="protein sequence ID" value="RUS27152.1"/>
    <property type="molecule type" value="Genomic_DNA"/>
</dbReference>
<evidence type="ECO:0000256" key="9">
    <source>
        <dbReference type="ARBA" id="ARBA00022842"/>
    </source>
</evidence>
<dbReference type="GO" id="GO:0031123">
    <property type="term" value="P:RNA 3'-end processing"/>
    <property type="evidence" value="ECO:0007669"/>
    <property type="project" value="TreeGrafter"/>
</dbReference>
<feature type="region of interest" description="Disordered" evidence="10">
    <location>
        <begin position="58"/>
        <end position="90"/>
    </location>
</feature>
<evidence type="ECO:0000256" key="4">
    <source>
        <dbReference type="ARBA" id="ARBA00008593"/>
    </source>
</evidence>
<keyword evidence="11" id="KW-0472">Membrane</keyword>
<dbReference type="GO" id="GO:1990817">
    <property type="term" value="F:poly(A) RNA polymerase activity"/>
    <property type="evidence" value="ECO:0007669"/>
    <property type="project" value="UniProtKB-EC"/>
</dbReference>
<dbReference type="GO" id="GO:0046872">
    <property type="term" value="F:metal ion binding"/>
    <property type="evidence" value="ECO:0007669"/>
    <property type="project" value="UniProtKB-KW"/>
</dbReference>
<keyword evidence="11" id="KW-1133">Transmembrane helix</keyword>
<evidence type="ECO:0000259" key="13">
    <source>
        <dbReference type="Pfam" id="PF22600"/>
    </source>
</evidence>
<evidence type="ECO:0000256" key="10">
    <source>
        <dbReference type="SAM" id="MobiDB-lite"/>
    </source>
</evidence>
<comment type="similarity">
    <text evidence="4">Belongs to the DNA polymerase type-B-like family.</text>
</comment>
<dbReference type="GO" id="GO:0010605">
    <property type="term" value="P:negative regulation of macromolecule metabolic process"/>
    <property type="evidence" value="ECO:0007669"/>
    <property type="project" value="UniProtKB-ARBA"/>
</dbReference>
<evidence type="ECO:0000256" key="5">
    <source>
        <dbReference type="ARBA" id="ARBA00012388"/>
    </source>
</evidence>
<feature type="compositionally biased region" description="Acidic residues" evidence="10">
    <location>
        <begin position="799"/>
        <end position="810"/>
    </location>
</feature>
<feature type="domain" description="Poly(A) RNA polymerase mitochondrial-like central palm" evidence="13">
    <location>
        <begin position="170"/>
        <end position="384"/>
    </location>
</feature>